<name>A0A9W4WTI5_9GLOM</name>
<sequence>MSVITIFECHTSTGDIPYKSASENRSQLSGGVFDRRDGTECIGSPIHGESHIYSSENCEILFRDINLGEENEKRESGDVLNQQTGGKRTMATMFLNVSIEKEFKNFDQALGIVPNSKGVNESSCNDPLIVVEKIMSDSDCSRVATSLCLELQNSLTRVLLFLGEYSEIVSKESKARVTWDVLDDGTVFELEKYISEELRNNLSHSKKKEKLELKK</sequence>
<evidence type="ECO:0000313" key="1">
    <source>
        <dbReference type="EMBL" id="CAI2185830.1"/>
    </source>
</evidence>
<keyword evidence="2" id="KW-1185">Reference proteome</keyword>
<dbReference type="AlphaFoldDB" id="A0A9W4WTI5"/>
<organism evidence="1 2">
    <name type="scientific">Funneliformis geosporum</name>
    <dbReference type="NCBI Taxonomy" id="1117311"/>
    <lineage>
        <taxon>Eukaryota</taxon>
        <taxon>Fungi</taxon>
        <taxon>Fungi incertae sedis</taxon>
        <taxon>Mucoromycota</taxon>
        <taxon>Glomeromycotina</taxon>
        <taxon>Glomeromycetes</taxon>
        <taxon>Glomerales</taxon>
        <taxon>Glomeraceae</taxon>
        <taxon>Funneliformis</taxon>
    </lineage>
</organism>
<comment type="caution">
    <text evidence="1">The sequence shown here is derived from an EMBL/GenBank/DDBJ whole genome shotgun (WGS) entry which is preliminary data.</text>
</comment>
<reference evidence="1" key="1">
    <citation type="submission" date="2022-08" db="EMBL/GenBank/DDBJ databases">
        <authorList>
            <person name="Kallberg Y."/>
            <person name="Tangrot J."/>
            <person name="Rosling A."/>
        </authorList>
    </citation>
    <scope>NUCLEOTIDE SEQUENCE</scope>
    <source>
        <strain evidence="1">Wild A</strain>
    </source>
</reference>
<gene>
    <name evidence="1" type="ORF">FWILDA_LOCUS12273</name>
</gene>
<evidence type="ECO:0000313" key="2">
    <source>
        <dbReference type="Proteomes" id="UP001153678"/>
    </source>
</evidence>
<dbReference type="EMBL" id="CAMKVN010003887">
    <property type="protein sequence ID" value="CAI2185830.1"/>
    <property type="molecule type" value="Genomic_DNA"/>
</dbReference>
<protein>
    <submittedName>
        <fullName evidence="1">3636_t:CDS:1</fullName>
    </submittedName>
</protein>
<dbReference type="Proteomes" id="UP001153678">
    <property type="component" value="Unassembled WGS sequence"/>
</dbReference>
<proteinExistence type="predicted"/>
<accession>A0A9W4WTI5</accession>